<dbReference type="InterPro" id="IPR027417">
    <property type="entry name" value="P-loop_NTPase"/>
</dbReference>
<protein>
    <submittedName>
        <fullName evidence="2">AAA family ATPase</fullName>
    </submittedName>
</protein>
<dbReference type="Proteomes" id="UP000477285">
    <property type="component" value="Unassembled WGS sequence"/>
</dbReference>
<dbReference type="InterPro" id="IPR052026">
    <property type="entry name" value="ExeA_AAA_ATPase_DNA-bind"/>
</dbReference>
<dbReference type="RefSeq" id="WP_161233638.1">
    <property type="nucleotide sequence ID" value="NZ_JBCPBX010000056.1"/>
</dbReference>
<dbReference type="AlphaFoldDB" id="A0A6L8T136"/>
<dbReference type="Pfam" id="PF13401">
    <property type="entry name" value="AAA_22"/>
    <property type="match status" value="1"/>
</dbReference>
<reference evidence="2 3" key="1">
    <citation type="journal article" date="2019" name="Nat. Med.">
        <title>A library of human gut bacterial isolates paired with longitudinal multiomics data enables mechanistic microbiome research.</title>
        <authorList>
            <person name="Poyet M."/>
            <person name="Groussin M."/>
            <person name="Gibbons S.M."/>
            <person name="Avila-Pacheco J."/>
            <person name="Jiang X."/>
            <person name="Kearney S.M."/>
            <person name="Perrotta A.R."/>
            <person name="Berdy B."/>
            <person name="Zhao S."/>
            <person name="Lieberman T.D."/>
            <person name="Swanson P.K."/>
            <person name="Smith M."/>
            <person name="Roesemann S."/>
            <person name="Alexander J.E."/>
            <person name="Rich S.A."/>
            <person name="Livny J."/>
            <person name="Vlamakis H."/>
            <person name="Clish C."/>
            <person name="Bullock K."/>
            <person name="Deik A."/>
            <person name="Scott J."/>
            <person name="Pierce K.A."/>
            <person name="Xavier R.J."/>
            <person name="Alm E.J."/>
        </authorList>
    </citation>
    <scope>NUCLEOTIDE SEQUENCE [LARGE SCALE GENOMIC DNA]</scope>
    <source>
        <strain evidence="2 3">BIOML-A1</strain>
    </source>
</reference>
<feature type="domain" description="ORC1/DEAH AAA+ ATPase" evidence="1">
    <location>
        <begin position="41"/>
        <end position="170"/>
    </location>
</feature>
<dbReference type="Gene3D" id="3.40.50.300">
    <property type="entry name" value="P-loop containing nucleotide triphosphate hydrolases"/>
    <property type="match status" value="1"/>
</dbReference>
<dbReference type="SUPFAM" id="SSF52540">
    <property type="entry name" value="P-loop containing nucleoside triphosphate hydrolases"/>
    <property type="match status" value="1"/>
</dbReference>
<dbReference type="CDD" id="cd00009">
    <property type="entry name" value="AAA"/>
    <property type="match status" value="1"/>
</dbReference>
<proteinExistence type="predicted"/>
<accession>A0A6L8T136</accession>
<evidence type="ECO:0000313" key="3">
    <source>
        <dbReference type="Proteomes" id="UP000477285"/>
    </source>
</evidence>
<evidence type="ECO:0000259" key="1">
    <source>
        <dbReference type="Pfam" id="PF13401"/>
    </source>
</evidence>
<dbReference type="EMBL" id="WWVQ01000014">
    <property type="protein sequence ID" value="MZL33065.1"/>
    <property type="molecule type" value="Genomic_DNA"/>
</dbReference>
<dbReference type="GO" id="GO:0016887">
    <property type="term" value="F:ATP hydrolysis activity"/>
    <property type="evidence" value="ECO:0007669"/>
    <property type="project" value="InterPro"/>
</dbReference>
<sequence>MYRSFFEMERMPFVRDVPMQELYESPAMSEALGRLAYAADRQLFAVITAEAGCGKSTLLRRFSGSLSKDEYLFLYLSDSKLTPRWFYKSMLDQLGIESKFYRGDAKRQLQKEVEIIRGVQKKKVVCILDEAHLLEKKTIEEFRFLLNYRFDSMSPMALILAGQTELWDKLRLQRYAAVRQQGHGQRIVQRIDINCVLSHFDRAETEKYILSHLVYAGGRQDIFTDRALDNIYKESTGIPRRINRICEKSLMYARQTGSVISVH</sequence>
<gene>
    <name evidence="2" type="ORF">GT728_07580</name>
</gene>
<dbReference type="PANTHER" id="PTHR35894:SF1">
    <property type="entry name" value="PHOSPHORIBULOKINASE _ URIDINE KINASE FAMILY"/>
    <property type="match status" value="1"/>
</dbReference>
<comment type="caution">
    <text evidence="2">The sequence shown here is derived from an EMBL/GenBank/DDBJ whole genome shotgun (WGS) entry which is preliminary data.</text>
</comment>
<name>A0A6L8T136_9FIRM</name>
<evidence type="ECO:0000313" key="2">
    <source>
        <dbReference type="EMBL" id="MZL33065.1"/>
    </source>
</evidence>
<dbReference type="PANTHER" id="PTHR35894">
    <property type="entry name" value="GENERAL SECRETION PATHWAY PROTEIN A-RELATED"/>
    <property type="match status" value="1"/>
</dbReference>
<dbReference type="InterPro" id="IPR049945">
    <property type="entry name" value="AAA_22"/>
</dbReference>
<organism evidence="2 3">
    <name type="scientific">Blautia wexlerae</name>
    <dbReference type="NCBI Taxonomy" id="418240"/>
    <lineage>
        <taxon>Bacteria</taxon>
        <taxon>Bacillati</taxon>
        <taxon>Bacillota</taxon>
        <taxon>Clostridia</taxon>
        <taxon>Lachnospirales</taxon>
        <taxon>Lachnospiraceae</taxon>
        <taxon>Blautia</taxon>
    </lineage>
</organism>